<keyword evidence="2 6" id="KW-0812">Transmembrane</keyword>
<evidence type="ECO:0000256" key="6">
    <source>
        <dbReference type="SAM" id="Phobius"/>
    </source>
</evidence>
<reference evidence="8 11" key="4">
    <citation type="journal article" date="2020" name="Nature">
        <title>Six reference-quality genomes reveal evolution of bat adaptations.</title>
        <authorList>
            <person name="Jebb D."/>
            <person name="Huang Z."/>
            <person name="Pippel M."/>
            <person name="Hughes G.M."/>
            <person name="Lavrichenko K."/>
            <person name="Devanna P."/>
            <person name="Winkler S."/>
            <person name="Jermiin L.S."/>
            <person name="Skirmuntt E.C."/>
            <person name="Katzourakis A."/>
            <person name="Burkitt-Gray L."/>
            <person name="Ray D.A."/>
            <person name="Sullivan K.A.M."/>
            <person name="Roscito J.G."/>
            <person name="Kirilenko B.M."/>
            <person name="Davalos L.M."/>
            <person name="Corthals A.P."/>
            <person name="Power M.L."/>
            <person name="Jones G."/>
            <person name="Ransome R.D."/>
            <person name="Dechmann D.K.N."/>
            <person name="Locatelli A.G."/>
            <person name="Puechmaille S.J."/>
            <person name="Fedrigo O."/>
            <person name="Jarvis E.D."/>
            <person name="Hiller M."/>
            <person name="Vernes S.C."/>
            <person name="Myers E.W."/>
            <person name="Teeling E.C."/>
        </authorList>
    </citation>
    <scope>NUCLEOTIDE SEQUENCE [LARGE SCALE GENOMIC DNA]</scope>
    <source>
        <strain evidence="8">MRhiFer1</strain>
        <tissue evidence="8">Lung</tissue>
    </source>
</reference>
<gene>
    <name evidence="8" type="ORF">mRhiFer1_007921</name>
</gene>
<evidence type="ECO:0000259" key="7">
    <source>
        <dbReference type="PROSITE" id="PS50262"/>
    </source>
</evidence>
<reference evidence="9 10" key="3">
    <citation type="submission" date="2018-12" db="EMBL/GenBank/DDBJ databases">
        <title>G10K-VGP greater horseshoe bat female genome, primary haplotype.</title>
        <authorList>
            <person name="Teeling E."/>
            <person name="Myers G."/>
            <person name="Vernes S."/>
            <person name="Pippel M."/>
            <person name="Winkler S."/>
            <person name="Fedrigo O."/>
            <person name="Rhie A."/>
            <person name="Koren S."/>
            <person name="Phillippy A."/>
            <person name="Lewin H."/>
            <person name="Damas J."/>
            <person name="Howe K."/>
            <person name="Mountcastle J."/>
            <person name="Jarvis E.D."/>
        </authorList>
    </citation>
    <scope>NUCLEOTIDE SEQUENCE [LARGE SCALE GENOMIC DNA]</scope>
</reference>
<evidence type="ECO:0000256" key="4">
    <source>
        <dbReference type="ARBA" id="ARBA00023040"/>
    </source>
</evidence>
<keyword evidence="4" id="KW-0297">G-protein coupled receptor</keyword>
<feature type="domain" description="G-protein coupled receptors family 1 profile" evidence="7">
    <location>
        <begin position="32"/>
        <end position="209"/>
    </location>
</feature>
<dbReference type="InterPro" id="IPR000276">
    <property type="entry name" value="GPCR_Rhodpsn"/>
</dbReference>
<keyword evidence="4" id="KW-0807">Transducer</keyword>
<name>A0A671E3N6_RHIFE</name>
<dbReference type="GO" id="GO:0004930">
    <property type="term" value="F:G protein-coupled receptor activity"/>
    <property type="evidence" value="ECO:0007669"/>
    <property type="project" value="UniProtKB-KW"/>
</dbReference>
<feature type="transmembrane region" description="Helical" evidence="6">
    <location>
        <begin position="184"/>
        <end position="201"/>
    </location>
</feature>
<dbReference type="PROSITE" id="PS50262">
    <property type="entry name" value="G_PROTEIN_RECEP_F1_2"/>
    <property type="match status" value="1"/>
</dbReference>
<dbReference type="Pfam" id="PF00001">
    <property type="entry name" value="7tm_1"/>
    <property type="match status" value="1"/>
</dbReference>
<dbReference type="Gene3D" id="1.20.1070.10">
    <property type="entry name" value="Rhodopsin 7-helix transmembrane proteins"/>
    <property type="match status" value="1"/>
</dbReference>
<evidence type="ECO:0000256" key="3">
    <source>
        <dbReference type="ARBA" id="ARBA00022989"/>
    </source>
</evidence>
<keyword evidence="10" id="KW-1185">Reference proteome</keyword>
<keyword evidence="5 6" id="KW-0472">Membrane</keyword>
<accession>A0A671E3N6</accession>
<evidence type="ECO:0000256" key="2">
    <source>
        <dbReference type="ARBA" id="ARBA00022692"/>
    </source>
</evidence>
<feature type="transmembrane region" description="Helical" evidence="6">
    <location>
        <begin position="50"/>
        <end position="73"/>
    </location>
</feature>
<feature type="transmembrane region" description="Helical" evidence="6">
    <location>
        <begin position="94"/>
        <end position="117"/>
    </location>
</feature>
<proteinExistence type="predicted"/>
<dbReference type="SUPFAM" id="SSF81321">
    <property type="entry name" value="Family A G protein-coupled receptor-like"/>
    <property type="match status" value="1"/>
</dbReference>
<reference evidence="9 10" key="2">
    <citation type="journal article" date="2018" name="Annu Rev Anim Biosci">
        <title>Bat Biology, Genomes, and the Bat1K Project: To Generate Chromosome-Level Genomes for All Living Bat Species.</title>
        <authorList>
            <person name="Teeling E.C."/>
            <person name="Vernes S.C."/>
            <person name="Davalos L.M."/>
            <person name="Ray D.A."/>
            <person name="Gilbert M.T.P."/>
            <person name="Myers E."/>
        </authorList>
    </citation>
    <scope>NUCLEOTIDE SEQUENCE</scope>
</reference>
<sequence length="209" mass="23901">MKDFRRHLAFKYIQYLVLPSTNIIICLLGLFASLYVTLTLMSPSVSRKSTAGFICNIAKADILVGYSIFSTIIQDVIKREISSFRSTLRQNFQIANIHVSSLLLSCVSLEAFLITFLPVETHHIRTVRSARMASKVGWITVTTECFLYQMECLKDLGISSLSIHKQVLLLLNFCYGDTKLLKSLIYPIGLLLRIFNVYLFYKMYFRALS</sequence>
<feature type="transmembrane region" description="Helical" evidence="6">
    <location>
        <begin position="12"/>
        <end position="38"/>
    </location>
</feature>
<dbReference type="Proteomes" id="UP000585614">
    <property type="component" value="Unassembled WGS sequence"/>
</dbReference>
<protein>
    <recommendedName>
        <fullName evidence="7">G-protein coupled receptors family 1 profile domain-containing protein</fullName>
    </recommendedName>
</protein>
<keyword evidence="4" id="KW-0675">Receptor</keyword>
<dbReference type="OMA" id="ISMERDH"/>
<keyword evidence="3 6" id="KW-1133">Transmembrane helix</keyword>
<dbReference type="GO" id="GO:0016020">
    <property type="term" value="C:membrane"/>
    <property type="evidence" value="ECO:0007669"/>
    <property type="project" value="UniProtKB-SubCell"/>
</dbReference>
<evidence type="ECO:0000256" key="1">
    <source>
        <dbReference type="ARBA" id="ARBA00004370"/>
    </source>
</evidence>
<organism evidence="9 10">
    <name type="scientific">Rhinolophus ferrumequinum</name>
    <name type="common">Greater horseshoe bat</name>
    <dbReference type="NCBI Taxonomy" id="59479"/>
    <lineage>
        <taxon>Eukaryota</taxon>
        <taxon>Metazoa</taxon>
        <taxon>Chordata</taxon>
        <taxon>Craniata</taxon>
        <taxon>Vertebrata</taxon>
        <taxon>Euteleostomi</taxon>
        <taxon>Mammalia</taxon>
        <taxon>Eutheria</taxon>
        <taxon>Laurasiatheria</taxon>
        <taxon>Chiroptera</taxon>
        <taxon>Yinpterochiroptera</taxon>
        <taxon>Rhinolophoidea</taxon>
        <taxon>Rhinolophidae</taxon>
        <taxon>Rhinolophinae</taxon>
        <taxon>Rhinolophus</taxon>
    </lineage>
</organism>
<reference evidence="9 10" key="1">
    <citation type="journal article" date="2015" name="Annu Rev Anim Biosci">
        <title>The Genome 10K Project: a way forward.</title>
        <authorList>
            <person name="Koepfli K.P."/>
            <person name="Paten B."/>
            <person name="O'Brien S.J."/>
            <person name="Koepfli K.P."/>
            <person name="Paten B."/>
            <person name="Antunes A."/>
            <person name="Belov K."/>
            <person name="Bustamante C."/>
            <person name="Castoe T.A."/>
            <person name="Clawson H."/>
            <person name="Crawford A.J."/>
            <person name="Diekhans M."/>
            <person name="Distel D."/>
            <person name="Durbin R."/>
            <person name="Earl D."/>
            <person name="Fujita M.K."/>
            <person name="Gamble T."/>
            <person name="Georges A."/>
            <person name="Gemmell N."/>
            <person name="Gilbert M.T."/>
            <person name="Graves J.M."/>
            <person name="Green R.E."/>
            <person name="Hickey G."/>
            <person name="Jarvis E.D."/>
            <person name="Johnson W."/>
            <person name="Komissarov A."/>
            <person name="Korf I."/>
            <person name="Kuhn R."/>
            <person name="Larkin D.M."/>
            <person name="Lewin H."/>
            <person name="Lopez J.V."/>
            <person name="Ma J."/>
            <person name="Marques-Bonet T."/>
            <person name="Miller W."/>
            <person name="Murphy R."/>
            <person name="Pevzner P."/>
            <person name="Shapiro B."/>
            <person name="Steiner C."/>
            <person name="Tamazian G."/>
            <person name="Venkatesh B."/>
            <person name="Wang J."/>
            <person name="Wayne R."/>
            <person name="Wiley E."/>
            <person name="Yang H."/>
            <person name="Zhang G."/>
            <person name="Haussler D."/>
            <person name="Ryder O."/>
            <person name="O'Brien S.J."/>
        </authorList>
    </citation>
    <scope>NUCLEOTIDE SEQUENCE</scope>
</reference>
<evidence type="ECO:0000313" key="10">
    <source>
        <dbReference type="Proteomes" id="UP000472240"/>
    </source>
</evidence>
<dbReference type="GeneTree" id="ENSGT01150000287150"/>
<reference evidence="9" key="5">
    <citation type="submission" date="2025-05" db="UniProtKB">
        <authorList>
            <consortium name="Ensembl"/>
        </authorList>
    </citation>
    <scope>IDENTIFICATION</scope>
</reference>
<dbReference type="EMBL" id="JACAGC010000001">
    <property type="protein sequence ID" value="KAF6390351.1"/>
    <property type="molecule type" value="Genomic_DNA"/>
</dbReference>
<dbReference type="AlphaFoldDB" id="A0A671E3N6"/>
<evidence type="ECO:0000313" key="11">
    <source>
        <dbReference type="Proteomes" id="UP000585614"/>
    </source>
</evidence>
<dbReference type="InterPro" id="IPR017452">
    <property type="entry name" value="GPCR_Rhodpsn_7TM"/>
</dbReference>
<evidence type="ECO:0000256" key="5">
    <source>
        <dbReference type="ARBA" id="ARBA00023136"/>
    </source>
</evidence>
<evidence type="ECO:0000313" key="9">
    <source>
        <dbReference type="Ensembl" id="ENSRFEP00010007685.1"/>
    </source>
</evidence>
<dbReference type="Ensembl" id="ENSRFET00010008449.1">
    <property type="protein sequence ID" value="ENSRFEP00010007685.1"/>
    <property type="gene ID" value="ENSRFEG00010005233.1"/>
</dbReference>
<evidence type="ECO:0000313" key="8">
    <source>
        <dbReference type="EMBL" id="KAF6390351.1"/>
    </source>
</evidence>
<comment type="subcellular location">
    <subcellularLocation>
        <location evidence="1">Membrane</location>
    </subcellularLocation>
</comment>
<dbReference type="Proteomes" id="UP000472240">
    <property type="component" value="Chromosome 1"/>
</dbReference>